<keyword evidence="3" id="KW-1185">Reference proteome</keyword>
<evidence type="ECO:0000313" key="3">
    <source>
        <dbReference type="Proteomes" id="UP000502260"/>
    </source>
</evidence>
<evidence type="ECO:0008006" key="4">
    <source>
        <dbReference type="Google" id="ProtNLM"/>
    </source>
</evidence>
<proteinExistence type="predicted"/>
<accession>A0A6F8VBD9</accession>
<sequence>MDYTAMDFWWKVFITVINMGIGAYLFWERHNDGTRRRIDSMETDLDERLDDHSSRLAKVEARMDLLPSHEDLGDLHERINDVSKNLHTLTGEMTGIKTTLGLIHQHLLNGGGRQ</sequence>
<protein>
    <recommendedName>
        <fullName evidence="4">DUF2730 domain-containing protein</fullName>
    </recommendedName>
</protein>
<keyword evidence="1" id="KW-1133">Transmembrane helix</keyword>
<keyword evidence="1" id="KW-0472">Membrane</keyword>
<dbReference type="KEGG" id="slac:SKTS_13470"/>
<name>A0A6F8VBD9_9PROT</name>
<gene>
    <name evidence="2" type="ORF">SKTS_13470</name>
</gene>
<dbReference type="RefSeq" id="WP_173062205.1">
    <property type="nucleotide sequence ID" value="NZ_AP022853.1"/>
</dbReference>
<organism evidence="2 3">
    <name type="scientific">Sulfurimicrobium lacus</name>
    <dbReference type="NCBI Taxonomy" id="2715678"/>
    <lineage>
        <taxon>Bacteria</taxon>
        <taxon>Pseudomonadati</taxon>
        <taxon>Pseudomonadota</taxon>
        <taxon>Betaproteobacteria</taxon>
        <taxon>Nitrosomonadales</taxon>
        <taxon>Sulfuricellaceae</taxon>
        <taxon>Sulfurimicrobium</taxon>
    </lineage>
</organism>
<dbReference type="EMBL" id="AP022853">
    <property type="protein sequence ID" value="BCB26461.1"/>
    <property type="molecule type" value="Genomic_DNA"/>
</dbReference>
<dbReference type="Proteomes" id="UP000502260">
    <property type="component" value="Chromosome"/>
</dbReference>
<dbReference type="Gene3D" id="3.90.20.10">
    <property type="match status" value="1"/>
</dbReference>
<dbReference type="InterPro" id="IPR020269">
    <property type="entry name" value="Phage_Mu_Releasin"/>
</dbReference>
<feature type="transmembrane region" description="Helical" evidence="1">
    <location>
        <begin position="6"/>
        <end position="27"/>
    </location>
</feature>
<dbReference type="AlphaFoldDB" id="A0A6F8VBD9"/>
<evidence type="ECO:0000256" key="1">
    <source>
        <dbReference type="SAM" id="Phobius"/>
    </source>
</evidence>
<keyword evidence="1" id="KW-0812">Transmembrane</keyword>
<dbReference type="Pfam" id="PF10805">
    <property type="entry name" value="DUF2730"/>
    <property type="match status" value="1"/>
</dbReference>
<reference evidence="3" key="1">
    <citation type="submission" date="2020-03" db="EMBL/GenBank/DDBJ databases">
        <title>Complete genome sequence of sulfur-oxidizing bacterium skT11.</title>
        <authorList>
            <person name="Kanda M."/>
            <person name="Kojima H."/>
            <person name="Fukui M."/>
        </authorList>
    </citation>
    <scope>NUCLEOTIDE SEQUENCE [LARGE SCALE GENOMIC DNA]</scope>
    <source>
        <strain evidence="3">skT11</strain>
    </source>
</reference>
<evidence type="ECO:0000313" key="2">
    <source>
        <dbReference type="EMBL" id="BCB26461.1"/>
    </source>
</evidence>